<protein>
    <submittedName>
        <fullName evidence="7">Branched-chain amino acid ABC transporter permease</fullName>
    </submittedName>
</protein>
<feature type="transmembrane region" description="Helical" evidence="6">
    <location>
        <begin position="179"/>
        <end position="200"/>
    </location>
</feature>
<comment type="caution">
    <text evidence="7">The sequence shown here is derived from an EMBL/GenBank/DDBJ whole genome shotgun (WGS) entry which is preliminary data.</text>
</comment>
<feature type="transmembrane region" description="Helical" evidence="6">
    <location>
        <begin position="212"/>
        <end position="240"/>
    </location>
</feature>
<dbReference type="EMBL" id="JAQQAL010000022">
    <property type="protein sequence ID" value="MDC7227083.1"/>
    <property type="molecule type" value="Genomic_DNA"/>
</dbReference>
<feature type="transmembrane region" description="Helical" evidence="6">
    <location>
        <begin position="252"/>
        <end position="268"/>
    </location>
</feature>
<feature type="transmembrane region" description="Helical" evidence="6">
    <location>
        <begin position="129"/>
        <end position="147"/>
    </location>
</feature>
<dbReference type="Pfam" id="PF02653">
    <property type="entry name" value="BPD_transp_2"/>
    <property type="match status" value="1"/>
</dbReference>
<dbReference type="AlphaFoldDB" id="A0AAJ1ID29"/>
<evidence type="ECO:0000256" key="1">
    <source>
        <dbReference type="ARBA" id="ARBA00004651"/>
    </source>
</evidence>
<evidence type="ECO:0000256" key="6">
    <source>
        <dbReference type="SAM" id="Phobius"/>
    </source>
</evidence>
<proteinExistence type="predicted"/>
<reference evidence="7 8" key="1">
    <citation type="submission" date="2022-12" db="EMBL/GenBank/DDBJ databases">
        <title>Metagenome assembled genome from gulf of manar.</title>
        <authorList>
            <person name="Kohli P."/>
            <person name="Pk S."/>
            <person name="Venkata Ramana C."/>
            <person name="Sasikala C."/>
        </authorList>
    </citation>
    <scope>NUCLEOTIDE SEQUENCE [LARGE SCALE GENOMIC DNA]</scope>
    <source>
        <strain evidence="7">JB008</strain>
    </source>
</reference>
<feature type="transmembrane region" description="Helical" evidence="6">
    <location>
        <begin position="6"/>
        <end position="24"/>
    </location>
</feature>
<comment type="subcellular location">
    <subcellularLocation>
        <location evidence="1">Cell membrane</location>
        <topology evidence="1">Multi-pass membrane protein</topology>
    </subcellularLocation>
</comment>
<keyword evidence="2" id="KW-1003">Cell membrane</keyword>
<evidence type="ECO:0000256" key="2">
    <source>
        <dbReference type="ARBA" id="ARBA00022475"/>
    </source>
</evidence>
<dbReference type="InterPro" id="IPR043428">
    <property type="entry name" value="LivM-like"/>
</dbReference>
<sequence length="293" mass="32293">MSLPLYYYLAITAIYILMSWSIYIPYRVGQLHFMTVANMAISSYFAALMAINFAWPFWLVLIVGTLLGALIGFLVSVAIGDAPCFAVVIVGFTFIYLTKTIIENVEAFGGPLGIFSIPKVLQTSSDNRTLLLIVAYALVLLTGFLISRFDHSRLGRAASAIFIDRDLAVSFGVDVKKLGMFLQTWASAVGGMSGVMYAFIMRSISPNHFTFHLIGVCMTMLFVGGYTTLWGALLAAPILWGFPLILPEALQSWNIVIYGVLLIVVLVIKPEGIITRPTVKKIESLLSRNRKKV</sequence>
<organism evidence="7 8">
    <name type="scientific">Candidatus Thalassospirochaeta sargassi</name>
    <dbReference type="NCBI Taxonomy" id="3119039"/>
    <lineage>
        <taxon>Bacteria</taxon>
        <taxon>Pseudomonadati</taxon>
        <taxon>Spirochaetota</taxon>
        <taxon>Spirochaetia</taxon>
        <taxon>Spirochaetales</taxon>
        <taxon>Spirochaetaceae</taxon>
        <taxon>Candidatus Thalassospirochaeta</taxon>
    </lineage>
</organism>
<dbReference type="PANTHER" id="PTHR30482">
    <property type="entry name" value="HIGH-AFFINITY BRANCHED-CHAIN AMINO ACID TRANSPORT SYSTEM PERMEASE"/>
    <property type="match status" value="1"/>
</dbReference>
<dbReference type="PANTHER" id="PTHR30482:SF10">
    <property type="entry name" value="HIGH-AFFINITY BRANCHED-CHAIN AMINO ACID TRANSPORT PROTEIN BRAE"/>
    <property type="match status" value="1"/>
</dbReference>
<dbReference type="InterPro" id="IPR001851">
    <property type="entry name" value="ABC_transp_permease"/>
</dbReference>
<accession>A0AAJ1ID29</accession>
<keyword evidence="5 6" id="KW-0472">Membrane</keyword>
<name>A0AAJ1ID29_9SPIO</name>
<dbReference type="GO" id="GO:0015658">
    <property type="term" value="F:branched-chain amino acid transmembrane transporter activity"/>
    <property type="evidence" value="ECO:0007669"/>
    <property type="project" value="InterPro"/>
</dbReference>
<evidence type="ECO:0000256" key="3">
    <source>
        <dbReference type="ARBA" id="ARBA00022692"/>
    </source>
</evidence>
<gene>
    <name evidence="7" type="ORF">PQJ61_10010</name>
</gene>
<evidence type="ECO:0000256" key="4">
    <source>
        <dbReference type="ARBA" id="ARBA00022989"/>
    </source>
</evidence>
<evidence type="ECO:0000313" key="7">
    <source>
        <dbReference type="EMBL" id="MDC7227083.1"/>
    </source>
</evidence>
<keyword evidence="4 6" id="KW-1133">Transmembrane helix</keyword>
<dbReference type="Proteomes" id="UP001221217">
    <property type="component" value="Unassembled WGS sequence"/>
</dbReference>
<dbReference type="GO" id="GO:0005886">
    <property type="term" value="C:plasma membrane"/>
    <property type="evidence" value="ECO:0007669"/>
    <property type="project" value="UniProtKB-SubCell"/>
</dbReference>
<dbReference type="CDD" id="cd06581">
    <property type="entry name" value="TM_PBP1_LivM_like"/>
    <property type="match status" value="1"/>
</dbReference>
<evidence type="ECO:0000256" key="5">
    <source>
        <dbReference type="ARBA" id="ARBA00023136"/>
    </source>
</evidence>
<keyword evidence="3 6" id="KW-0812">Transmembrane</keyword>
<evidence type="ECO:0000313" key="8">
    <source>
        <dbReference type="Proteomes" id="UP001221217"/>
    </source>
</evidence>